<evidence type="ECO:0000313" key="13">
    <source>
        <dbReference type="Proteomes" id="UP001470809"/>
    </source>
</evidence>
<dbReference type="PRINTS" id="PR01490">
    <property type="entry name" value="RTXTOXIND"/>
</dbReference>
<keyword evidence="4 9" id="KW-1003">Cell membrane</keyword>
<dbReference type="SUPFAM" id="SSF111369">
    <property type="entry name" value="HlyD-like secretion proteins"/>
    <property type="match status" value="1"/>
</dbReference>
<keyword evidence="8 9" id="KW-0472">Membrane</keyword>
<dbReference type="InterPro" id="IPR050739">
    <property type="entry name" value="MFP"/>
</dbReference>
<evidence type="ECO:0000313" key="12">
    <source>
        <dbReference type="EMBL" id="WZU68162.2"/>
    </source>
</evidence>
<dbReference type="GO" id="GO:0015031">
    <property type="term" value="P:protein transport"/>
    <property type="evidence" value="ECO:0007669"/>
    <property type="project" value="InterPro"/>
</dbReference>
<feature type="transmembrane region" description="Helical" evidence="9">
    <location>
        <begin position="43"/>
        <end position="63"/>
    </location>
</feature>
<dbReference type="GO" id="GO:0005886">
    <property type="term" value="C:plasma membrane"/>
    <property type="evidence" value="ECO:0007669"/>
    <property type="project" value="UniProtKB-SubCell"/>
</dbReference>
<reference evidence="13" key="1">
    <citation type="submission" date="2024-04" db="EMBL/GenBank/DDBJ databases">
        <title>Phylogenomic analyses of a clade within the roseobacter group suggest taxonomic reassignments of species of the genera Aestuariivita, Citreicella, Loktanella, Nautella, Pelagibaca, Ruegeria, Thalassobius, Thiobacimonas and Tropicibacter, and the proposal o.</title>
        <authorList>
            <person name="Jeon C.O."/>
        </authorList>
    </citation>
    <scope>NUCLEOTIDE SEQUENCE [LARGE SCALE GENOMIC DNA]</scope>
    <source>
        <strain evidence="13">SS1-5</strain>
    </source>
</reference>
<feature type="domain" description="AprE-like beta-barrel" evidence="11">
    <location>
        <begin position="342"/>
        <end position="428"/>
    </location>
</feature>
<dbReference type="Pfam" id="PF26002">
    <property type="entry name" value="Beta-barrel_AprE"/>
    <property type="match status" value="1"/>
</dbReference>
<keyword evidence="3 9" id="KW-0813">Transport</keyword>
<evidence type="ECO:0000259" key="11">
    <source>
        <dbReference type="Pfam" id="PF26002"/>
    </source>
</evidence>
<dbReference type="Gene3D" id="2.40.50.100">
    <property type="match status" value="1"/>
</dbReference>
<keyword evidence="10" id="KW-0175">Coiled coil</keyword>
<dbReference type="InterPro" id="IPR010129">
    <property type="entry name" value="T1SS_HlyD"/>
</dbReference>
<evidence type="ECO:0000256" key="4">
    <source>
        <dbReference type="ARBA" id="ARBA00022475"/>
    </source>
</evidence>
<gene>
    <name evidence="12" type="ORF">AABB31_04305</name>
</gene>
<evidence type="ECO:0000256" key="6">
    <source>
        <dbReference type="ARBA" id="ARBA00022692"/>
    </source>
</evidence>
<evidence type="ECO:0000256" key="8">
    <source>
        <dbReference type="ARBA" id="ARBA00023136"/>
    </source>
</evidence>
<dbReference type="NCBIfam" id="TIGR01843">
    <property type="entry name" value="type_I_hlyD"/>
    <property type="match status" value="1"/>
</dbReference>
<organism evidence="12 13">
    <name type="scientific">Yoonia rhodophyticola</name>
    <dbReference type="NCBI Taxonomy" id="3137370"/>
    <lineage>
        <taxon>Bacteria</taxon>
        <taxon>Pseudomonadati</taxon>
        <taxon>Pseudomonadota</taxon>
        <taxon>Alphaproteobacteria</taxon>
        <taxon>Rhodobacterales</taxon>
        <taxon>Paracoccaceae</taxon>
        <taxon>Yoonia</taxon>
    </lineage>
</organism>
<keyword evidence="13" id="KW-1185">Reference proteome</keyword>
<comment type="similarity">
    <text evidence="2 9">Belongs to the membrane fusion protein (MFP) (TC 8.A.1) family.</text>
</comment>
<proteinExistence type="inferred from homology"/>
<dbReference type="InterPro" id="IPR058982">
    <property type="entry name" value="Beta-barrel_AprE"/>
</dbReference>
<keyword evidence="6 9" id="KW-0812">Transmembrane</keyword>
<protein>
    <recommendedName>
        <fullName evidence="9">Membrane fusion protein (MFP) family protein</fullName>
    </recommendedName>
</protein>
<accession>A0AAN0NJ85</accession>
<dbReference type="Proteomes" id="UP001470809">
    <property type="component" value="Chromosome"/>
</dbReference>
<sequence length="452" mass="49592">MQQRKKPEQAKRILGADSQKRDIQVMSGLIASQHLSERHDGKYARALIWGIVAMLGAFVYWAAITPVYEIVTGEGTIRPEGLSTRIEHRDGGIVAQIKVAEGDRVAAGDVIAQLDVADLHAELEKLRASLSGIDARVARHRWLLSLDLANDASPHPAGLEVPPTFTEDISYRKAQLETMRARRNVAEANRQALATQRRTANEELVILRGQLDRYQRPSAANVVTLARREELHREILRLQSTIAQLEGDMAIQVATIAQMQSSQAELIAQFRREARLQLQDDLEEQIATQQSILQIEDRLARNILLAPVAGTVNGLTVQNSGEVLGAGEILAEIIPAGAKSYAEIEIPADRIGGVEIGHVASVKVLTYDFTRFGDIPAIVERISPSSFVKDNGDVVFRVQLSFAQDHLTTAGAVQRITPGMTISADIRSEKRTILSYLLKPVRVIADGALTEA</sequence>
<dbReference type="EMBL" id="CP151767">
    <property type="protein sequence ID" value="WZU68162.2"/>
    <property type="molecule type" value="Genomic_DNA"/>
</dbReference>
<dbReference type="KEGG" id="yrh:AABB31_04305"/>
<dbReference type="Gene3D" id="2.40.30.170">
    <property type="match status" value="1"/>
</dbReference>
<dbReference type="PANTHER" id="PTHR30386">
    <property type="entry name" value="MEMBRANE FUSION SUBUNIT OF EMRAB-TOLC MULTIDRUG EFFLUX PUMP"/>
    <property type="match status" value="1"/>
</dbReference>
<evidence type="ECO:0000256" key="9">
    <source>
        <dbReference type="RuleBase" id="RU365093"/>
    </source>
</evidence>
<name>A0AAN0NJ85_9RHOB</name>
<dbReference type="AlphaFoldDB" id="A0AAN0NJ85"/>
<dbReference type="RefSeq" id="WP_373634911.1">
    <property type="nucleotide sequence ID" value="NZ_CP151767.2"/>
</dbReference>
<evidence type="ECO:0000256" key="1">
    <source>
        <dbReference type="ARBA" id="ARBA00004377"/>
    </source>
</evidence>
<evidence type="ECO:0000256" key="2">
    <source>
        <dbReference type="ARBA" id="ARBA00009477"/>
    </source>
</evidence>
<evidence type="ECO:0000256" key="5">
    <source>
        <dbReference type="ARBA" id="ARBA00022519"/>
    </source>
</evidence>
<keyword evidence="7 9" id="KW-1133">Transmembrane helix</keyword>
<comment type="subcellular location">
    <subcellularLocation>
        <location evidence="1 9">Cell inner membrane</location>
        <topology evidence="1 9">Single-pass membrane protein</topology>
    </subcellularLocation>
</comment>
<dbReference type="PANTHER" id="PTHR30386:SF26">
    <property type="entry name" value="TRANSPORT PROTEIN COMB"/>
    <property type="match status" value="1"/>
</dbReference>
<keyword evidence="5 9" id="KW-0997">Cell inner membrane</keyword>
<feature type="coiled-coil region" evidence="10">
    <location>
        <begin position="171"/>
        <end position="203"/>
    </location>
</feature>
<evidence type="ECO:0000256" key="10">
    <source>
        <dbReference type="SAM" id="Coils"/>
    </source>
</evidence>
<evidence type="ECO:0000256" key="7">
    <source>
        <dbReference type="ARBA" id="ARBA00022989"/>
    </source>
</evidence>
<reference evidence="12 13" key="2">
    <citation type="submission" date="2024-08" db="EMBL/GenBank/DDBJ databases">
        <title>Phylogenomic analyses of a clade within the roseobacter group suggest taxonomic reassignments of species of the genera Aestuariivita, Citreicella, Loktanella, Nautella, Pelagibaca, Ruegeria, Thalassobius, Thiobacimonas and Tropicibacter, and the proposal o.</title>
        <authorList>
            <person name="Jeon C.O."/>
        </authorList>
    </citation>
    <scope>NUCLEOTIDE SEQUENCE [LARGE SCALE GENOMIC DNA]</scope>
    <source>
        <strain evidence="12 13">SS1-5</strain>
    </source>
</reference>
<evidence type="ECO:0000256" key="3">
    <source>
        <dbReference type="ARBA" id="ARBA00022448"/>
    </source>
</evidence>